<dbReference type="Proteomes" id="UP000248330">
    <property type="component" value="Unassembled WGS sequence"/>
</dbReference>
<comment type="caution">
    <text evidence="1">The sequence shown here is derived from an EMBL/GenBank/DDBJ whole genome shotgun (WGS) entry which is preliminary data.</text>
</comment>
<protein>
    <submittedName>
        <fullName evidence="1">AlpA family transcriptional regulator</fullName>
    </submittedName>
</protein>
<dbReference type="EMBL" id="QICN01000009">
    <property type="protein sequence ID" value="PXV65815.1"/>
    <property type="molecule type" value="Genomic_DNA"/>
</dbReference>
<organism evidence="1 2">
    <name type="scientific">Sinimarinibacterium flocculans</name>
    <dbReference type="NCBI Taxonomy" id="985250"/>
    <lineage>
        <taxon>Bacteria</taxon>
        <taxon>Pseudomonadati</taxon>
        <taxon>Pseudomonadota</taxon>
        <taxon>Gammaproteobacteria</taxon>
        <taxon>Nevskiales</taxon>
        <taxon>Nevskiaceae</taxon>
        <taxon>Sinimarinibacterium</taxon>
    </lineage>
</organism>
<sequence>MVPFSEAAEFIGVRSRTTLYKLIRLGDLPEPIRRGPYNFFLQSDLTAYTQRLAASRGSAAQAQRIEANRSAISKALDGKAAKRAAHSRRSEAA</sequence>
<evidence type="ECO:0000313" key="1">
    <source>
        <dbReference type="EMBL" id="PXV65815.1"/>
    </source>
</evidence>
<proteinExistence type="predicted"/>
<evidence type="ECO:0000313" key="2">
    <source>
        <dbReference type="Proteomes" id="UP000248330"/>
    </source>
</evidence>
<accession>A0A318E6H6</accession>
<gene>
    <name evidence="1" type="ORF">C8D93_109195</name>
</gene>
<dbReference type="AlphaFoldDB" id="A0A318E6H6"/>
<keyword evidence="2" id="KW-1185">Reference proteome</keyword>
<reference evidence="1 2" key="1">
    <citation type="submission" date="2018-04" db="EMBL/GenBank/DDBJ databases">
        <title>Genomic Encyclopedia of Type Strains, Phase IV (KMG-IV): sequencing the most valuable type-strain genomes for metagenomic binning, comparative biology and taxonomic classification.</title>
        <authorList>
            <person name="Goeker M."/>
        </authorList>
    </citation>
    <scope>NUCLEOTIDE SEQUENCE [LARGE SCALE GENOMIC DNA]</scope>
    <source>
        <strain evidence="1 2">DSM 104150</strain>
    </source>
</reference>
<name>A0A318E6H6_9GAMM</name>